<comment type="subcellular location">
    <subcellularLocation>
        <location evidence="1">Cytoplasm</location>
    </subcellularLocation>
</comment>
<evidence type="ECO:0000256" key="6">
    <source>
        <dbReference type="ARBA" id="ARBA00022840"/>
    </source>
</evidence>
<dbReference type="Gene3D" id="1.10.560.10">
    <property type="entry name" value="GroEL-like equatorial domain"/>
    <property type="match status" value="1"/>
</dbReference>
<dbReference type="NCBIfam" id="NF041083">
    <property type="entry name" value="thermosome_beta"/>
    <property type="match status" value="1"/>
</dbReference>
<dbReference type="InterPro" id="IPR054827">
    <property type="entry name" value="thermosome_alpha"/>
</dbReference>
<feature type="compositionally biased region" description="Low complexity" evidence="10">
    <location>
        <begin position="1614"/>
        <end position="1626"/>
    </location>
</feature>
<evidence type="ECO:0000256" key="10">
    <source>
        <dbReference type="SAM" id="MobiDB-lite"/>
    </source>
</evidence>
<feature type="region of interest" description="Disordered" evidence="10">
    <location>
        <begin position="551"/>
        <end position="575"/>
    </location>
</feature>
<feature type="compositionally biased region" description="Acidic residues" evidence="10">
    <location>
        <begin position="627"/>
        <end position="640"/>
    </location>
</feature>
<evidence type="ECO:0000256" key="2">
    <source>
        <dbReference type="ARBA" id="ARBA00008020"/>
    </source>
</evidence>
<dbReference type="SUPFAM" id="SSF48592">
    <property type="entry name" value="GroEL equatorial domain-like"/>
    <property type="match status" value="1"/>
</dbReference>
<gene>
    <name evidence="11" type="primary">CCT4</name>
    <name evidence="11" type="ORF">FOL47_000006</name>
</gene>
<feature type="compositionally biased region" description="Polar residues" evidence="10">
    <location>
        <begin position="1"/>
        <end position="16"/>
    </location>
</feature>
<dbReference type="GO" id="GO:0140662">
    <property type="term" value="F:ATP-dependent protein folding chaperone"/>
    <property type="evidence" value="ECO:0007669"/>
    <property type="project" value="InterPro"/>
</dbReference>
<dbReference type="InterPro" id="IPR027410">
    <property type="entry name" value="TCP-1-like_intermed_sf"/>
</dbReference>
<dbReference type="Gene3D" id="3.30.260.10">
    <property type="entry name" value="TCP-1-like chaperonin intermediate domain"/>
    <property type="match status" value="1"/>
</dbReference>
<dbReference type="PROSITE" id="PS00750">
    <property type="entry name" value="TCP1_1"/>
    <property type="match status" value="1"/>
</dbReference>
<evidence type="ECO:0000313" key="11">
    <source>
        <dbReference type="EMBL" id="KAF4678279.1"/>
    </source>
</evidence>
<dbReference type="Gene3D" id="3.50.7.10">
    <property type="entry name" value="GroEL"/>
    <property type="match status" value="1"/>
</dbReference>
<feature type="region of interest" description="Disordered" evidence="10">
    <location>
        <begin position="1"/>
        <end position="25"/>
    </location>
</feature>
<feature type="region of interest" description="Disordered" evidence="10">
    <location>
        <begin position="1258"/>
        <end position="1284"/>
    </location>
</feature>
<dbReference type="InterPro" id="IPR053374">
    <property type="entry name" value="TCP-1_chaperonin"/>
</dbReference>
<keyword evidence="12" id="KW-1185">Reference proteome</keyword>
<dbReference type="PROSITE" id="PS00751">
    <property type="entry name" value="TCP1_2"/>
    <property type="match status" value="1"/>
</dbReference>
<dbReference type="NCBIfam" id="NF041082">
    <property type="entry name" value="thermosome_alpha"/>
    <property type="match status" value="1"/>
</dbReference>
<dbReference type="InterPro" id="IPR027413">
    <property type="entry name" value="GROEL-like_equatorial_sf"/>
</dbReference>
<dbReference type="FunFam" id="3.50.7.10:FF:000010">
    <property type="entry name" value="T-complex protein 1 subunit delta"/>
    <property type="match status" value="1"/>
</dbReference>
<dbReference type="InterPro" id="IPR017998">
    <property type="entry name" value="Chaperone_TCP-1"/>
</dbReference>
<dbReference type="PRINTS" id="PR00304">
    <property type="entry name" value="TCOMPLEXTCP1"/>
</dbReference>
<dbReference type="EMBL" id="JAAPAO010000001">
    <property type="protein sequence ID" value="KAF4678279.1"/>
    <property type="molecule type" value="Genomic_DNA"/>
</dbReference>
<dbReference type="OrthoDB" id="435436at2759"/>
<dbReference type="SUPFAM" id="SSF54849">
    <property type="entry name" value="GroEL-intermediate domain like"/>
    <property type="match status" value="1"/>
</dbReference>
<feature type="region of interest" description="Disordered" evidence="10">
    <location>
        <begin position="1596"/>
        <end position="1719"/>
    </location>
</feature>
<reference evidence="11 12" key="1">
    <citation type="submission" date="2020-04" db="EMBL/GenBank/DDBJ databases">
        <title>Perkinsus chesapeaki whole genome sequence.</title>
        <authorList>
            <person name="Bogema D.R."/>
        </authorList>
    </citation>
    <scope>NUCLEOTIDE SEQUENCE [LARGE SCALE GENOMIC DNA]</scope>
    <source>
        <strain evidence="11">ATCC PRA-425</strain>
    </source>
</reference>
<evidence type="ECO:0000256" key="4">
    <source>
        <dbReference type="ARBA" id="ARBA00022490"/>
    </source>
</evidence>
<evidence type="ECO:0000256" key="1">
    <source>
        <dbReference type="ARBA" id="ARBA00004496"/>
    </source>
</evidence>
<dbReference type="CDD" id="cd03338">
    <property type="entry name" value="TCP1_delta"/>
    <property type="match status" value="1"/>
</dbReference>
<keyword evidence="5 8" id="KW-0547">Nucleotide-binding</keyword>
<evidence type="ECO:0000256" key="7">
    <source>
        <dbReference type="ARBA" id="ARBA00023186"/>
    </source>
</evidence>
<feature type="compositionally biased region" description="Basic residues" evidence="10">
    <location>
        <begin position="1556"/>
        <end position="1574"/>
    </location>
</feature>
<dbReference type="Pfam" id="PF00118">
    <property type="entry name" value="Cpn60_TCP1"/>
    <property type="match status" value="1"/>
</dbReference>
<dbReference type="Proteomes" id="UP000591131">
    <property type="component" value="Unassembled WGS sequence"/>
</dbReference>
<organism evidence="11 12">
    <name type="scientific">Perkinsus chesapeaki</name>
    <name type="common">Clam parasite</name>
    <name type="synonym">Perkinsus andrewsi</name>
    <dbReference type="NCBI Taxonomy" id="330153"/>
    <lineage>
        <taxon>Eukaryota</taxon>
        <taxon>Sar</taxon>
        <taxon>Alveolata</taxon>
        <taxon>Perkinsozoa</taxon>
        <taxon>Perkinsea</taxon>
        <taxon>Perkinsida</taxon>
        <taxon>Perkinsidae</taxon>
        <taxon>Perkinsus</taxon>
    </lineage>
</organism>
<dbReference type="InterPro" id="IPR027409">
    <property type="entry name" value="GroEL-like_apical_dom_sf"/>
</dbReference>
<proteinExistence type="inferred from homology"/>
<feature type="compositionally biased region" description="Polar residues" evidence="10">
    <location>
        <begin position="1597"/>
        <end position="1613"/>
    </location>
</feature>
<evidence type="ECO:0000256" key="8">
    <source>
        <dbReference type="RuleBase" id="RU004187"/>
    </source>
</evidence>
<dbReference type="GO" id="GO:0016887">
    <property type="term" value="F:ATP hydrolysis activity"/>
    <property type="evidence" value="ECO:0007669"/>
    <property type="project" value="InterPro"/>
</dbReference>
<keyword evidence="4" id="KW-0963">Cytoplasm</keyword>
<evidence type="ECO:0000313" key="12">
    <source>
        <dbReference type="Proteomes" id="UP000591131"/>
    </source>
</evidence>
<dbReference type="NCBIfam" id="TIGR02342">
    <property type="entry name" value="chap_CCT_delta"/>
    <property type="match status" value="1"/>
</dbReference>
<sequence length="1945" mass="212465">MSSSGPTTATQQTASNKGDIRLDNSKTRDVRASNIIAAKAVADAVRTSLGPRGMDKMIQDGSGEVVITNDGATILKEMSVLHPTAKMLVELSKSQDIEAGDGTTSVVVIAGALLGAAQNLLERGIHPNTISDGFLLAAHKAETILEDMSIPISLDDRESLITSASTSLNSKVVAQSASLLAPMAVDAVMKVAEMPEDPKQGGTVDLNDVRICRKLGGTIDDSELVDGLVMSQKVAKVAGGPTKVENAKIGLIQFCLSPPKTDMENSVTVNDYAQMDRILREERVQLAKMVKHIAKTGCNVLLVQKSILRDAVTNLSLDFCAKAKILVVRDVERDDIDYLSRILGCEPVASLNEFTKDKLGEAKLVREEPLGSGLGTIIRFTGLPKLNTSKCVSILLRGTNQLTLDEAERSLHDALCVVRSLVKKPAVLPGGGSVEMELSVRLSQWTRRELKGVEAYCVRAFAEALEIIPYTLAENAGLAPVEIVTQLRAAHADGSKFAGIDVRKGKVEKDMAKNLKVLQPLLVSLSAIRGASETVRMILKIDDLMRASHEELGTSNPGHEGNTKGSALPPPLKRRSNNRRPWLMLTWRRALLPMLVVVCLIGLTINHPNSVDLVVSGAMVKAQDISLAEEEEEEEEEEVDDRNNNIEVVADDDDAKEDEERYGYCEAQGLEDAGDGTCKNPDVLTIIRRQQKDPSSDSSTESTSSSSSSSSSASSSSASSSETGSSSLPNPFESKEMMDIFKDTTDFVVSLVDGRLIAFDGCGTKLWTYTAKSPTVEARFNETAAKGLGSGDWASHFAADDPTRTPRIVPALDGTVYIVTPNPQSPSQIVFTHLPTLLEDMVSVAPFYSPAFPGMYVTGSKLQGGTTVDFSKVEWHIPSGPLPRYMKKNKLVFARQEWALHSLAAEDSEEVWRASYAEFPPVTHEHLFAGTEVNARARALTSVIGILDNQTSVYKKIADHNRCPTIRRAVEEGQALDEPLKLVFDSPVVGVFAVVNPQDTPAKLGMVPVAHAGPWCHEAASSAFDRCAEMVYLVALVILYRFPGYDKLTIPSYVNMPHAYDGRPQLYPPFTYNDGQRGRHPRGSVKDEQPYYMYKNRRRSPEPLQLALEGGVTLDEMASIFIKLNGPNRLFFGGLGGDYDMGGGPGGPGGGRAAPPGHGSFGQLPDGGANYHDEYKIRPLSLPGPGGSYTTVDPAKVHYLNDVARNTSLREFLAVKYQHNYIVLIFLLGLMGFGAVVYRFIAGWVQVFKVVAPDGEGMSPGLGQDDDEMSEDEEMEDGEDDAEDSDFLSAAASMDLIEQPYDMGKLLDIKQDIMYIPEWQDILLQTSLNKRLQQFNDLTRIAFKHGESDVRTLHGGVLFLGRNVDDPQFIFRNPKQELSQRPNVPKYTQAVRNAVAGNAMKEVRYLKAYCPKACVASWNTFEGVIQDFVCKHPTDSHVSCRDVDPEVARDASLIIMALRDTDAHEDNMMRDKLGRIALFDLGCALADRPLPRDDMTQEYLDNFAFWHQTPLVLDAPFTSQQIRYLKSLDFEKLRKIWSHFNYPGYVVAECERARRRGRLRRSSRGRSRSAHTRSHSTSSPGVVRQALGYLVSPRAAGNTNSEVESGGSPTAATQRPLLPLVLPQRVAGRRPQPSQDDRGSDRASSSPSPPGTREGSEGETDNATSSGEEATVPRKPGSNRRRARAETFAVAKVSREYEPSSNESCNHNDHDETTDEESVGDYDEVRMVPTVDMVNVMEANVRFLLRCAETDKPMLFAAEVMYSGLYERVWHDLPGGVTDFESLGDTLVDIASVESVYDIFTDWDDRRTGHRHVDMLWAGPPRPLPLCNGHRNGDATDTSSDKLLSPADESMSCRSGSVASRFDGEIEMVGFDDDNTSVEMGTAASVASGRPGGDGVTTSESEEGEAKKKTKKNVTIRIDTDIPSVVAAGAPFDGHHHHPTDEADH</sequence>
<dbReference type="InterPro" id="IPR002423">
    <property type="entry name" value="Cpn60/GroEL/TCP-1"/>
</dbReference>
<accession>A0A7J6N2Y4</accession>
<comment type="caution">
    <text evidence="11">The sequence shown here is derived from an EMBL/GenBank/DDBJ whole genome shotgun (WGS) entry which is preliminary data.</text>
</comment>
<feature type="region of interest" description="Disordered" evidence="10">
    <location>
        <begin position="1883"/>
        <end position="1912"/>
    </location>
</feature>
<feature type="region of interest" description="Disordered" evidence="10">
    <location>
        <begin position="1556"/>
        <end position="1584"/>
    </location>
</feature>
<feature type="compositionally biased region" description="Acidic residues" evidence="10">
    <location>
        <begin position="1264"/>
        <end position="1284"/>
    </location>
</feature>
<feature type="region of interest" description="Disordered" evidence="10">
    <location>
        <begin position="689"/>
        <end position="731"/>
    </location>
</feature>
<comment type="similarity">
    <text evidence="2 8">Belongs to the TCP-1 chaperonin family.</text>
</comment>
<dbReference type="PANTHER" id="PTHR11353">
    <property type="entry name" value="CHAPERONIN"/>
    <property type="match status" value="1"/>
</dbReference>
<dbReference type="GO" id="GO:0005524">
    <property type="term" value="F:ATP binding"/>
    <property type="evidence" value="ECO:0007669"/>
    <property type="project" value="UniProtKB-KW"/>
</dbReference>
<feature type="region of interest" description="Disordered" evidence="10">
    <location>
        <begin position="627"/>
        <end position="660"/>
    </location>
</feature>
<dbReference type="SUPFAM" id="SSF52029">
    <property type="entry name" value="GroEL apical domain-like"/>
    <property type="match status" value="1"/>
</dbReference>
<name>A0A7J6N2Y4_PERCH</name>
<evidence type="ECO:0000256" key="5">
    <source>
        <dbReference type="ARBA" id="ARBA00022741"/>
    </source>
</evidence>
<dbReference type="PROSITE" id="PS00995">
    <property type="entry name" value="TCP1_3"/>
    <property type="match status" value="1"/>
</dbReference>
<dbReference type="InterPro" id="IPR012717">
    <property type="entry name" value="Chap_CCT_delta"/>
</dbReference>
<feature type="region of interest" description="Disordered" evidence="10">
    <location>
        <begin position="1828"/>
        <end position="1856"/>
    </location>
</feature>
<keyword evidence="7 8" id="KW-0143">Chaperone</keyword>
<feature type="region of interest" description="Disordered" evidence="10">
    <location>
        <begin position="1143"/>
        <end position="1165"/>
    </location>
</feature>
<dbReference type="GO" id="GO:0005737">
    <property type="term" value="C:cytoplasm"/>
    <property type="evidence" value="ECO:0007669"/>
    <property type="project" value="UniProtKB-SubCell"/>
</dbReference>
<feature type="compositionally biased region" description="Gly residues" evidence="10">
    <location>
        <begin position="1143"/>
        <end position="1152"/>
    </location>
</feature>
<evidence type="ECO:0000256" key="3">
    <source>
        <dbReference type="ARBA" id="ARBA00016107"/>
    </source>
</evidence>
<dbReference type="GO" id="GO:0051082">
    <property type="term" value="F:unfolded protein binding"/>
    <property type="evidence" value="ECO:0007669"/>
    <property type="project" value="InterPro"/>
</dbReference>
<evidence type="ECO:0000256" key="9">
    <source>
        <dbReference type="RuleBase" id="RU004192"/>
    </source>
</evidence>
<feature type="compositionally biased region" description="Low complexity" evidence="10">
    <location>
        <begin position="696"/>
        <end position="727"/>
    </location>
</feature>
<protein>
    <recommendedName>
        <fullName evidence="3 9">T-complex protein 1 subunit delta</fullName>
    </recommendedName>
</protein>
<keyword evidence="6 8" id="KW-0067">ATP-binding</keyword>
<dbReference type="InterPro" id="IPR002194">
    <property type="entry name" value="Chaperonin_TCP-1_CS"/>
</dbReference>